<evidence type="ECO:0000256" key="1">
    <source>
        <dbReference type="SAM" id="Phobius"/>
    </source>
</evidence>
<reference evidence="3" key="1">
    <citation type="journal article" date="2019" name="Int. J. Syst. Evol. Microbiol.">
        <title>The Global Catalogue of Microorganisms (GCM) 10K type strain sequencing project: providing services to taxonomists for standard genome sequencing and annotation.</title>
        <authorList>
            <consortium name="The Broad Institute Genomics Platform"/>
            <consortium name="The Broad Institute Genome Sequencing Center for Infectious Disease"/>
            <person name="Wu L."/>
            <person name="Ma J."/>
        </authorList>
    </citation>
    <scope>NUCLEOTIDE SEQUENCE [LARGE SCALE GENOMIC DNA]</scope>
    <source>
        <strain evidence="3">TISTR 932</strain>
    </source>
</reference>
<evidence type="ECO:0000313" key="2">
    <source>
        <dbReference type="EMBL" id="MFD2729000.1"/>
    </source>
</evidence>
<dbReference type="RefSeq" id="WP_379981051.1">
    <property type="nucleotide sequence ID" value="NZ_JBHUMO010000039.1"/>
</dbReference>
<keyword evidence="1" id="KW-0812">Transmembrane</keyword>
<organism evidence="2 3">
    <name type="scientific">Enterococcus camelliae</name>
    <dbReference type="NCBI Taxonomy" id="453959"/>
    <lineage>
        <taxon>Bacteria</taxon>
        <taxon>Bacillati</taxon>
        <taxon>Bacillota</taxon>
        <taxon>Bacilli</taxon>
        <taxon>Lactobacillales</taxon>
        <taxon>Enterococcaceae</taxon>
        <taxon>Enterococcus</taxon>
    </lineage>
</organism>
<gene>
    <name evidence="2" type="ORF">ACFSR0_06145</name>
</gene>
<evidence type="ECO:0000313" key="3">
    <source>
        <dbReference type="Proteomes" id="UP001597427"/>
    </source>
</evidence>
<comment type="caution">
    <text evidence="2">The sequence shown here is derived from an EMBL/GenBank/DDBJ whole genome shotgun (WGS) entry which is preliminary data.</text>
</comment>
<feature type="transmembrane region" description="Helical" evidence="1">
    <location>
        <begin position="98"/>
        <end position="120"/>
    </location>
</feature>
<sequence length="121" mass="13582">MNEEEAELARVELIIGKILAIGTYSAAIIIIFGLLLSFFLPNQQTIQAKELLSLPVYFNELKTFQAQAYVFSGLFLLILTPALRVVVSIWSFAKEHDWVYVAITSFVLIILVSSLIYGIIN</sequence>
<keyword evidence="1" id="KW-1133">Transmembrane helix</keyword>
<accession>A0ABW5TJY5</accession>
<feature type="transmembrane region" description="Helical" evidence="1">
    <location>
        <begin position="68"/>
        <end position="92"/>
    </location>
</feature>
<dbReference type="Proteomes" id="UP001597427">
    <property type="component" value="Unassembled WGS sequence"/>
</dbReference>
<keyword evidence="1" id="KW-0472">Membrane</keyword>
<keyword evidence="3" id="KW-1185">Reference proteome</keyword>
<dbReference type="EMBL" id="JBHUMO010000039">
    <property type="protein sequence ID" value="MFD2729000.1"/>
    <property type="molecule type" value="Genomic_DNA"/>
</dbReference>
<proteinExistence type="predicted"/>
<feature type="transmembrane region" description="Helical" evidence="1">
    <location>
        <begin position="18"/>
        <end position="40"/>
    </location>
</feature>
<name>A0ABW5TJY5_9ENTE</name>
<protein>
    <submittedName>
        <fullName evidence="2">DUF1634 domain-containing protein</fullName>
    </submittedName>
</protein>
<dbReference type="Pfam" id="PF07843">
    <property type="entry name" value="DUF1634"/>
    <property type="match status" value="1"/>
</dbReference>
<dbReference type="InterPro" id="IPR012861">
    <property type="entry name" value="DUF1634"/>
</dbReference>